<dbReference type="EMBL" id="PVTD01000009">
    <property type="protein sequence ID" value="PRY21408.1"/>
    <property type="molecule type" value="Genomic_DNA"/>
</dbReference>
<dbReference type="AlphaFoldDB" id="A0A2T0RJS3"/>
<organism evidence="1 2">
    <name type="scientific">Aliiruegeria haliotis</name>
    <dbReference type="NCBI Taxonomy" id="1280846"/>
    <lineage>
        <taxon>Bacteria</taxon>
        <taxon>Pseudomonadati</taxon>
        <taxon>Pseudomonadota</taxon>
        <taxon>Alphaproteobacteria</taxon>
        <taxon>Rhodobacterales</taxon>
        <taxon>Roseobacteraceae</taxon>
        <taxon>Aliiruegeria</taxon>
    </lineage>
</organism>
<dbReference type="Proteomes" id="UP000239480">
    <property type="component" value="Unassembled WGS sequence"/>
</dbReference>
<evidence type="ECO:0000313" key="2">
    <source>
        <dbReference type="Proteomes" id="UP000239480"/>
    </source>
</evidence>
<reference evidence="1 2" key="1">
    <citation type="submission" date="2018-03" db="EMBL/GenBank/DDBJ databases">
        <title>Genomic Encyclopedia of Archaeal and Bacterial Type Strains, Phase II (KMG-II): from individual species to whole genera.</title>
        <authorList>
            <person name="Goeker M."/>
        </authorList>
    </citation>
    <scope>NUCLEOTIDE SEQUENCE [LARGE SCALE GENOMIC DNA]</scope>
    <source>
        <strain evidence="1 2">DSM 29328</strain>
    </source>
</reference>
<comment type="caution">
    <text evidence="1">The sequence shown here is derived from an EMBL/GenBank/DDBJ whole genome shotgun (WGS) entry which is preliminary data.</text>
</comment>
<keyword evidence="2" id="KW-1185">Reference proteome</keyword>
<sequence length="58" mass="6668">MAMVRETGKGHQVEFYEGKSEPPVGRILGVFPHLKQARGVASREVRRRVHDLRDWAII</sequence>
<name>A0A2T0RJS3_9RHOB</name>
<dbReference type="RefSeq" id="WP_158263598.1">
    <property type="nucleotide sequence ID" value="NZ_PVTD01000009.1"/>
</dbReference>
<evidence type="ECO:0000313" key="1">
    <source>
        <dbReference type="EMBL" id="PRY21408.1"/>
    </source>
</evidence>
<protein>
    <submittedName>
        <fullName evidence="1">Uncharacterized protein</fullName>
    </submittedName>
</protein>
<proteinExistence type="predicted"/>
<gene>
    <name evidence="1" type="ORF">CLV78_10919</name>
</gene>
<accession>A0A2T0RJS3</accession>